<keyword evidence="5" id="KW-1185">Reference proteome</keyword>
<reference evidence="5" key="1">
    <citation type="submission" date="2012-12" db="EMBL/GenBank/DDBJ databases">
        <authorList>
            <person name="Hellsten U."/>
            <person name="Grimwood J."/>
            <person name="Chapman J.A."/>
            <person name="Shapiro H."/>
            <person name="Aerts A."/>
            <person name="Otillar R.P."/>
            <person name="Terry A.Y."/>
            <person name="Boore J.L."/>
            <person name="Simakov O."/>
            <person name="Marletaz F."/>
            <person name="Cho S.-J."/>
            <person name="Edsinger-Gonzales E."/>
            <person name="Havlak P."/>
            <person name="Kuo D.-H."/>
            <person name="Larsson T."/>
            <person name="Lv J."/>
            <person name="Arendt D."/>
            <person name="Savage R."/>
            <person name="Osoegawa K."/>
            <person name="de Jong P."/>
            <person name="Lindberg D.R."/>
            <person name="Seaver E.C."/>
            <person name="Weisblat D.A."/>
            <person name="Putnam N.H."/>
            <person name="Grigoriev I.V."/>
            <person name="Rokhsar D.S."/>
        </authorList>
    </citation>
    <scope>NUCLEOTIDE SEQUENCE</scope>
    <source>
        <strain evidence="5">I ESC-2004</strain>
    </source>
</reference>
<dbReference type="SUPFAM" id="SSF52047">
    <property type="entry name" value="RNI-like"/>
    <property type="match status" value="1"/>
</dbReference>
<evidence type="ECO:0000313" key="4">
    <source>
        <dbReference type="EnsemblMetazoa" id="CapteP225539"/>
    </source>
</evidence>
<proteinExistence type="predicted"/>
<dbReference type="PANTHER" id="PTHR20933:SF4">
    <property type="entry name" value="F-BOX INVOLVED IN POLYQ PATHOGENESIS, ISOFORM A"/>
    <property type="match status" value="1"/>
</dbReference>
<dbReference type="SMART" id="SM00256">
    <property type="entry name" value="FBOX"/>
    <property type="match status" value="1"/>
</dbReference>
<dbReference type="STRING" id="283909.R7T4P4"/>
<feature type="domain" description="F-box" evidence="2">
    <location>
        <begin position="9"/>
        <end position="55"/>
    </location>
</feature>
<sequence length="320" mass="36359">MACVLSAKCENINQLPENVLLDIFQWLNVRDLCIISRVCRKWRRVANDNHLWRHVNLRSHKLGVQKVWKIIRAHFSDALRTLELTGFMNRDVKNRAKHSLTTAMMHDLSQRCPRLQTLHLAHMDLKSLSSSSLPSSLESLTLESCLMNQGWWQPIVESEGLPNLKTLDLEESSKTGDGDLRDISRLPSLTCLRVNGCYRTQQRWVIDIEQPPSLIELQIEKTHCSDVALHSIGKRLTHLRKLSLAHCHLLSPSGVCSLAACLKDLKWLSLAALGDVDDECLLSLKGLKCLEHLDLSGTQVTEAAVEDLKRRLPLLKFVFM</sequence>
<dbReference type="Gene3D" id="1.20.1280.50">
    <property type="match status" value="1"/>
</dbReference>
<dbReference type="InterPro" id="IPR006553">
    <property type="entry name" value="Leu-rich_rpt_Cys-con_subtyp"/>
</dbReference>
<dbReference type="SMART" id="SM00368">
    <property type="entry name" value="LRR_RI"/>
    <property type="match status" value="2"/>
</dbReference>
<dbReference type="InterPro" id="IPR036047">
    <property type="entry name" value="F-box-like_dom_sf"/>
</dbReference>
<evidence type="ECO:0000313" key="3">
    <source>
        <dbReference type="EMBL" id="ELT88037.1"/>
    </source>
</evidence>
<evidence type="ECO:0000256" key="1">
    <source>
        <dbReference type="ARBA" id="ARBA00022786"/>
    </source>
</evidence>
<dbReference type="Pfam" id="PF12937">
    <property type="entry name" value="F-box-like"/>
    <property type="match status" value="1"/>
</dbReference>
<dbReference type="Gene3D" id="3.80.10.10">
    <property type="entry name" value="Ribonuclease Inhibitor"/>
    <property type="match status" value="2"/>
</dbReference>
<organism evidence="3">
    <name type="scientific">Capitella teleta</name>
    <name type="common">Polychaete worm</name>
    <dbReference type="NCBI Taxonomy" id="283909"/>
    <lineage>
        <taxon>Eukaryota</taxon>
        <taxon>Metazoa</taxon>
        <taxon>Spiralia</taxon>
        <taxon>Lophotrochozoa</taxon>
        <taxon>Annelida</taxon>
        <taxon>Polychaeta</taxon>
        <taxon>Sedentaria</taxon>
        <taxon>Scolecida</taxon>
        <taxon>Capitellidae</taxon>
        <taxon>Capitella</taxon>
    </lineage>
</organism>
<dbReference type="SMART" id="SM00367">
    <property type="entry name" value="LRR_CC"/>
    <property type="match status" value="4"/>
</dbReference>
<accession>R7T4P4</accession>
<dbReference type="EMBL" id="AMQN01003528">
    <property type="status" value="NOT_ANNOTATED_CDS"/>
    <property type="molecule type" value="Genomic_DNA"/>
</dbReference>
<dbReference type="Proteomes" id="UP000014760">
    <property type="component" value="Unassembled WGS sequence"/>
</dbReference>
<evidence type="ECO:0000259" key="2">
    <source>
        <dbReference type="PROSITE" id="PS50181"/>
    </source>
</evidence>
<reference evidence="3 5" key="2">
    <citation type="journal article" date="2013" name="Nature">
        <title>Insights into bilaterian evolution from three spiralian genomes.</title>
        <authorList>
            <person name="Simakov O."/>
            <person name="Marletaz F."/>
            <person name="Cho S.J."/>
            <person name="Edsinger-Gonzales E."/>
            <person name="Havlak P."/>
            <person name="Hellsten U."/>
            <person name="Kuo D.H."/>
            <person name="Larsson T."/>
            <person name="Lv J."/>
            <person name="Arendt D."/>
            <person name="Savage R."/>
            <person name="Osoegawa K."/>
            <person name="de Jong P."/>
            <person name="Grimwood J."/>
            <person name="Chapman J.A."/>
            <person name="Shapiro H."/>
            <person name="Aerts A."/>
            <person name="Otillar R.P."/>
            <person name="Terry A.Y."/>
            <person name="Boore J.L."/>
            <person name="Grigoriev I.V."/>
            <person name="Lindberg D.R."/>
            <person name="Seaver E.C."/>
            <person name="Weisblat D.A."/>
            <person name="Putnam N.H."/>
            <person name="Rokhsar D.S."/>
        </authorList>
    </citation>
    <scope>NUCLEOTIDE SEQUENCE</scope>
    <source>
        <strain evidence="3 5">I ESC-2004</strain>
    </source>
</reference>
<reference evidence="4" key="3">
    <citation type="submission" date="2015-06" db="UniProtKB">
        <authorList>
            <consortium name="EnsemblMetazoa"/>
        </authorList>
    </citation>
    <scope>IDENTIFICATION</scope>
</reference>
<name>R7T4P4_CAPTE</name>
<dbReference type="OrthoDB" id="3219396at2759"/>
<dbReference type="InterPro" id="IPR032675">
    <property type="entry name" value="LRR_dom_sf"/>
</dbReference>
<gene>
    <name evidence="3" type="ORF">CAPTEDRAFT_225539</name>
</gene>
<dbReference type="InterPro" id="IPR001810">
    <property type="entry name" value="F-box_dom"/>
</dbReference>
<dbReference type="PROSITE" id="PS50181">
    <property type="entry name" value="FBOX"/>
    <property type="match status" value="1"/>
</dbReference>
<dbReference type="PANTHER" id="PTHR20933">
    <property type="entry name" value="F-BOX ONLY PROTEIN 33"/>
    <property type="match status" value="1"/>
</dbReference>
<dbReference type="EnsemblMetazoa" id="CapteT225539">
    <property type="protein sequence ID" value="CapteP225539"/>
    <property type="gene ID" value="CapteG225539"/>
</dbReference>
<protein>
    <recommendedName>
        <fullName evidence="2">F-box domain-containing protein</fullName>
    </recommendedName>
</protein>
<dbReference type="GO" id="GO:0031398">
    <property type="term" value="P:positive regulation of protein ubiquitination"/>
    <property type="evidence" value="ECO:0007669"/>
    <property type="project" value="TreeGrafter"/>
</dbReference>
<dbReference type="OMA" id="RFANWTS"/>
<dbReference type="HOGENOM" id="CLU_024577_1_0_1"/>
<dbReference type="CDD" id="cd22123">
    <property type="entry name" value="F-box_FBXL12"/>
    <property type="match status" value="1"/>
</dbReference>
<dbReference type="AlphaFoldDB" id="R7T4P4"/>
<dbReference type="SUPFAM" id="SSF81383">
    <property type="entry name" value="F-box domain"/>
    <property type="match status" value="1"/>
</dbReference>
<evidence type="ECO:0000313" key="5">
    <source>
        <dbReference type="Proteomes" id="UP000014760"/>
    </source>
</evidence>
<dbReference type="EMBL" id="KB312025">
    <property type="protein sequence ID" value="ELT88037.1"/>
    <property type="molecule type" value="Genomic_DNA"/>
</dbReference>
<keyword evidence="1" id="KW-0833">Ubl conjugation pathway</keyword>